<dbReference type="CDD" id="cd01741">
    <property type="entry name" value="GATase1_1"/>
    <property type="match status" value="1"/>
</dbReference>
<accession>A0A6I2ML17</accession>
<protein>
    <submittedName>
        <fullName evidence="2">Glutamine amidotransferase</fullName>
    </submittedName>
</protein>
<keyword evidence="2" id="KW-0315">Glutamine amidotransferase</keyword>
<evidence type="ECO:0000259" key="1">
    <source>
        <dbReference type="Pfam" id="PF00117"/>
    </source>
</evidence>
<evidence type="ECO:0000313" key="2">
    <source>
        <dbReference type="EMBL" id="MRX64408.1"/>
    </source>
</evidence>
<gene>
    <name evidence="2" type="ORF">GJ691_09520</name>
</gene>
<dbReference type="GO" id="GO:0005829">
    <property type="term" value="C:cytosol"/>
    <property type="evidence" value="ECO:0007669"/>
    <property type="project" value="TreeGrafter"/>
</dbReference>
<feature type="domain" description="Glutamine amidotransferase" evidence="1">
    <location>
        <begin position="29"/>
        <end position="190"/>
    </location>
</feature>
<evidence type="ECO:0000313" key="3">
    <source>
        <dbReference type="Proteomes" id="UP000443153"/>
    </source>
</evidence>
<reference evidence="2 3" key="1">
    <citation type="submission" date="2019-11" db="EMBL/GenBank/DDBJ databases">
        <title>Maribacter lutea sp. nov., a marine bacterium isolated from intertidal sand.</title>
        <authorList>
            <person name="Liu A."/>
        </authorList>
    </citation>
    <scope>NUCLEOTIDE SEQUENCE [LARGE SCALE GENOMIC DNA]</scope>
    <source>
        <strain evidence="2 3">RZ05</strain>
    </source>
</reference>
<dbReference type="Proteomes" id="UP000443153">
    <property type="component" value="Unassembled WGS sequence"/>
</dbReference>
<dbReference type="Pfam" id="PF00117">
    <property type="entry name" value="GATase"/>
    <property type="match status" value="1"/>
</dbReference>
<keyword evidence="2" id="KW-0808">Transferase</keyword>
<dbReference type="InterPro" id="IPR044992">
    <property type="entry name" value="ChyE-like"/>
</dbReference>
<dbReference type="EMBL" id="WKJH01000006">
    <property type="protein sequence ID" value="MRX64408.1"/>
    <property type="molecule type" value="Genomic_DNA"/>
</dbReference>
<dbReference type="InterPro" id="IPR017926">
    <property type="entry name" value="GATASE"/>
</dbReference>
<dbReference type="SUPFAM" id="SSF52317">
    <property type="entry name" value="Class I glutamine amidotransferase-like"/>
    <property type="match status" value="1"/>
</dbReference>
<dbReference type="PANTHER" id="PTHR42695">
    <property type="entry name" value="GLUTAMINE AMIDOTRANSFERASE YLR126C-RELATED"/>
    <property type="match status" value="1"/>
</dbReference>
<name>A0A6I2ML17_9FLAO</name>
<dbReference type="NCBIfam" id="NF005743">
    <property type="entry name" value="PRK07567.1"/>
    <property type="match status" value="1"/>
</dbReference>
<dbReference type="Gene3D" id="3.40.50.880">
    <property type="match status" value="1"/>
</dbReference>
<keyword evidence="3" id="KW-1185">Reference proteome</keyword>
<comment type="caution">
    <text evidence="2">The sequence shown here is derived from an EMBL/GenBank/DDBJ whole genome shotgun (WGS) entry which is preliminary data.</text>
</comment>
<dbReference type="InterPro" id="IPR029062">
    <property type="entry name" value="Class_I_gatase-like"/>
</dbReference>
<organism evidence="2 3">
    <name type="scientific">Maribacter luteus</name>
    <dbReference type="NCBI Taxonomy" id="2594478"/>
    <lineage>
        <taxon>Bacteria</taxon>
        <taxon>Pseudomonadati</taxon>
        <taxon>Bacteroidota</taxon>
        <taxon>Flavobacteriia</taxon>
        <taxon>Flavobacteriales</taxon>
        <taxon>Flavobacteriaceae</taxon>
        <taxon>Maribacter</taxon>
    </lineage>
</organism>
<dbReference type="GO" id="GO:0016740">
    <property type="term" value="F:transferase activity"/>
    <property type="evidence" value="ECO:0007669"/>
    <property type="project" value="UniProtKB-KW"/>
</dbReference>
<proteinExistence type="predicted"/>
<sequence>MLQLRPEDETADSEFNAILQVGGLSPNDVERIRLEKAIPVIDLNDYTGIIVGGSPFDISTPSLQKSLVQKNIEAFFKTLFDDIVDRDFPFLGACSGNGLLGNYCGAAISTTFSEPIGSVEVRITEEGKEDPLLKNLPETFSALVGHKEACDDIPPGAVLLATSATCPIQMFRIKQHIYATQFHPEADANEFILRINIYKNHGYFPAEEANNLITRIKKTDTPIPKIILKRFVERYK</sequence>
<dbReference type="PANTHER" id="PTHR42695:SF5">
    <property type="entry name" value="GLUTAMINE AMIDOTRANSFERASE YLR126C-RELATED"/>
    <property type="match status" value="1"/>
</dbReference>
<dbReference type="AlphaFoldDB" id="A0A6I2ML17"/>
<dbReference type="PROSITE" id="PS51273">
    <property type="entry name" value="GATASE_TYPE_1"/>
    <property type="match status" value="1"/>
</dbReference>